<proteinExistence type="predicted"/>
<dbReference type="EMBL" id="CATNWA010014381">
    <property type="protein sequence ID" value="CAI9571155.1"/>
    <property type="molecule type" value="Genomic_DNA"/>
</dbReference>
<keyword evidence="3" id="KW-1185">Reference proteome</keyword>
<comment type="caution">
    <text evidence="2">The sequence shown here is derived from an EMBL/GenBank/DDBJ whole genome shotgun (WGS) entry which is preliminary data.</text>
</comment>
<evidence type="ECO:0000313" key="3">
    <source>
        <dbReference type="Proteomes" id="UP001162483"/>
    </source>
</evidence>
<sequence length="58" mass="6249">MFARLLGSASSPVIGRQNCRSGKEHRRPITGPAEIECRSSSGGGGGIVPRHWCQWGKE</sequence>
<evidence type="ECO:0000256" key="1">
    <source>
        <dbReference type="SAM" id="MobiDB-lite"/>
    </source>
</evidence>
<dbReference type="Proteomes" id="UP001162483">
    <property type="component" value="Unassembled WGS sequence"/>
</dbReference>
<accession>A0ABN9DGW8</accession>
<gene>
    <name evidence="2" type="ORF">SPARVUS_LOCUS7196530</name>
</gene>
<name>A0ABN9DGW8_9NEOB</name>
<evidence type="ECO:0000313" key="2">
    <source>
        <dbReference type="EMBL" id="CAI9571155.1"/>
    </source>
</evidence>
<feature type="region of interest" description="Disordered" evidence="1">
    <location>
        <begin position="1"/>
        <end position="49"/>
    </location>
</feature>
<protein>
    <submittedName>
        <fullName evidence="2">Uncharacterized protein</fullName>
    </submittedName>
</protein>
<reference evidence="2" key="1">
    <citation type="submission" date="2023-05" db="EMBL/GenBank/DDBJ databases">
        <authorList>
            <person name="Stuckert A."/>
        </authorList>
    </citation>
    <scope>NUCLEOTIDE SEQUENCE</scope>
</reference>
<organism evidence="2 3">
    <name type="scientific">Staurois parvus</name>
    <dbReference type="NCBI Taxonomy" id="386267"/>
    <lineage>
        <taxon>Eukaryota</taxon>
        <taxon>Metazoa</taxon>
        <taxon>Chordata</taxon>
        <taxon>Craniata</taxon>
        <taxon>Vertebrata</taxon>
        <taxon>Euteleostomi</taxon>
        <taxon>Amphibia</taxon>
        <taxon>Batrachia</taxon>
        <taxon>Anura</taxon>
        <taxon>Neobatrachia</taxon>
        <taxon>Ranoidea</taxon>
        <taxon>Ranidae</taxon>
        <taxon>Staurois</taxon>
    </lineage>
</organism>